<name>A0A8C5NMB2_JUNHY</name>
<feature type="transmembrane region" description="Helical" evidence="6">
    <location>
        <begin position="54"/>
        <end position="77"/>
    </location>
</feature>
<protein>
    <submittedName>
        <fullName evidence="7">Transmembrane protein 54</fullName>
    </submittedName>
</protein>
<evidence type="ECO:0000256" key="2">
    <source>
        <dbReference type="ARBA" id="ARBA00011030"/>
    </source>
</evidence>
<dbReference type="GO" id="GO:0016020">
    <property type="term" value="C:membrane"/>
    <property type="evidence" value="ECO:0007669"/>
    <property type="project" value="UniProtKB-SubCell"/>
</dbReference>
<dbReference type="PANTHER" id="PTHR31258:SF2">
    <property type="entry name" value="TRANSMEMBRANE PROTEIN 54"/>
    <property type="match status" value="1"/>
</dbReference>
<proteinExistence type="inferred from homology"/>
<comment type="subcellular location">
    <subcellularLocation>
        <location evidence="1">Membrane</location>
        <topology evidence="1">Multi-pass membrane protein</topology>
    </subcellularLocation>
</comment>
<evidence type="ECO:0000313" key="8">
    <source>
        <dbReference type="Proteomes" id="UP000694408"/>
    </source>
</evidence>
<dbReference type="Ensembl" id="ENSJHYT00000011317.1">
    <property type="protein sequence ID" value="ENSJHYP00000009332.1"/>
    <property type="gene ID" value="ENSJHYG00000007365.1"/>
</dbReference>
<evidence type="ECO:0000256" key="3">
    <source>
        <dbReference type="ARBA" id="ARBA00022692"/>
    </source>
</evidence>
<feature type="transmembrane region" description="Helical" evidence="6">
    <location>
        <begin position="21"/>
        <end position="42"/>
    </location>
</feature>
<dbReference type="OMA" id="YVAGPHD"/>
<dbReference type="Proteomes" id="UP000694408">
    <property type="component" value="Unplaced"/>
</dbReference>
<organism evidence="7 8">
    <name type="scientific">Junco hyemalis</name>
    <name type="common">Dark-eyed junco</name>
    <dbReference type="NCBI Taxonomy" id="40217"/>
    <lineage>
        <taxon>Eukaryota</taxon>
        <taxon>Metazoa</taxon>
        <taxon>Chordata</taxon>
        <taxon>Craniata</taxon>
        <taxon>Vertebrata</taxon>
        <taxon>Euteleostomi</taxon>
        <taxon>Archelosauria</taxon>
        <taxon>Archosauria</taxon>
        <taxon>Dinosauria</taxon>
        <taxon>Saurischia</taxon>
        <taxon>Theropoda</taxon>
        <taxon>Coelurosauria</taxon>
        <taxon>Aves</taxon>
        <taxon>Neognathae</taxon>
        <taxon>Neoaves</taxon>
        <taxon>Telluraves</taxon>
        <taxon>Australaves</taxon>
        <taxon>Passeriformes</taxon>
        <taxon>Passerellidae</taxon>
        <taxon>Junco</taxon>
    </lineage>
</organism>
<accession>A0A8C5NMB2</accession>
<dbReference type="InterPro" id="IPR020977">
    <property type="entry name" value="Beta-casein-like"/>
</dbReference>
<sequence length="219" mass="23386">KCPRKGHLDPSRHRTVLMKTGLILLIVGHLIFISGALVHGSGLRFVLSARHAAALHYGVTNGAAVIAALLPLCGSILSRHIPALCCSSLCCLCCLLALLVAIGLTLGTQGRLLLGPCSAGSSTPAPVNRECPFDPTRVYSSTLSLWVISLLLEATGIFFSTRCLLLTLELLSLGCCCRGMLRMKVISYSWAQLQPLLCRAGGDFWVLISAPNPPLQGWR</sequence>
<feature type="transmembrane region" description="Helical" evidence="6">
    <location>
        <begin position="84"/>
        <end position="106"/>
    </location>
</feature>
<evidence type="ECO:0000256" key="1">
    <source>
        <dbReference type="ARBA" id="ARBA00004141"/>
    </source>
</evidence>
<keyword evidence="8" id="KW-1185">Reference proteome</keyword>
<dbReference type="Pfam" id="PF12304">
    <property type="entry name" value="BCLP"/>
    <property type="match status" value="1"/>
</dbReference>
<reference evidence="7" key="2">
    <citation type="submission" date="2025-09" db="UniProtKB">
        <authorList>
            <consortium name="Ensembl"/>
        </authorList>
    </citation>
    <scope>IDENTIFICATION</scope>
</reference>
<evidence type="ECO:0000256" key="6">
    <source>
        <dbReference type="SAM" id="Phobius"/>
    </source>
</evidence>
<keyword evidence="4 6" id="KW-1133">Transmembrane helix</keyword>
<evidence type="ECO:0000256" key="4">
    <source>
        <dbReference type="ARBA" id="ARBA00022989"/>
    </source>
</evidence>
<evidence type="ECO:0000313" key="7">
    <source>
        <dbReference type="Ensembl" id="ENSJHYP00000009332.1"/>
    </source>
</evidence>
<comment type="similarity">
    <text evidence="2">Belongs to the TMEM54 family.</text>
</comment>
<keyword evidence="5 6" id="KW-0472">Membrane</keyword>
<dbReference type="AlphaFoldDB" id="A0A8C5NMB2"/>
<keyword evidence="3 6" id="KW-0812">Transmembrane</keyword>
<evidence type="ECO:0000256" key="5">
    <source>
        <dbReference type="ARBA" id="ARBA00023136"/>
    </source>
</evidence>
<reference evidence="7" key="1">
    <citation type="submission" date="2025-08" db="UniProtKB">
        <authorList>
            <consortium name="Ensembl"/>
        </authorList>
    </citation>
    <scope>IDENTIFICATION</scope>
</reference>
<dbReference type="PANTHER" id="PTHR31258">
    <property type="entry name" value="KERATINOCYTE-ASSOCIATED PROTEIN 3"/>
    <property type="match status" value="1"/>
</dbReference>